<evidence type="ECO:0000313" key="5">
    <source>
        <dbReference type="Proteomes" id="UP000015354"/>
    </source>
</evidence>
<proteinExistence type="inferred from homology"/>
<reference evidence="4 5" key="1">
    <citation type="journal article" date="2013" name="PLoS ONE">
        <title>Predicting the Proteins of Angomonas deanei, Strigomonas culicis and Their Respective Endosymbionts Reveals New Aspects of the Trypanosomatidae Family.</title>
        <authorList>
            <person name="Motta M.C."/>
            <person name="Martins A.C."/>
            <person name="de Souza S.S."/>
            <person name="Catta-Preta C.M."/>
            <person name="Silva R."/>
            <person name="Klein C.C."/>
            <person name="de Almeida L.G."/>
            <person name="de Lima Cunha O."/>
            <person name="Ciapina L.P."/>
            <person name="Brocchi M."/>
            <person name="Colabardini A.C."/>
            <person name="de Araujo Lima B."/>
            <person name="Machado C.R."/>
            <person name="de Almeida Soares C.M."/>
            <person name="Probst C.M."/>
            <person name="de Menezes C.B."/>
            <person name="Thompson C.E."/>
            <person name="Bartholomeu D.C."/>
            <person name="Gradia D.F."/>
            <person name="Pavoni D.P."/>
            <person name="Grisard E.C."/>
            <person name="Fantinatti-Garboggini F."/>
            <person name="Marchini F.K."/>
            <person name="Rodrigues-Luiz G.F."/>
            <person name="Wagner G."/>
            <person name="Goldman G.H."/>
            <person name="Fietto J.L."/>
            <person name="Elias M.C."/>
            <person name="Goldman M.H."/>
            <person name="Sagot M.F."/>
            <person name="Pereira M."/>
            <person name="Stoco P.H."/>
            <person name="de Mendonca-Neto R.P."/>
            <person name="Teixeira S.M."/>
            <person name="Maciel T.E."/>
            <person name="de Oliveira Mendes T.A."/>
            <person name="Urmenyi T.P."/>
            <person name="de Souza W."/>
            <person name="Schenkman S."/>
            <person name="de Vasconcelos A.T."/>
        </authorList>
    </citation>
    <scope>NUCLEOTIDE SEQUENCE [LARGE SCALE GENOMIC DNA]</scope>
</reference>
<dbReference type="PANTHER" id="PTHR45957:SF1">
    <property type="entry name" value="ANAPHASE-PROMOTING COMPLEX SUBUNIT 2"/>
    <property type="match status" value="1"/>
</dbReference>
<dbReference type="PROSITE" id="PS50069">
    <property type="entry name" value="CULLIN_2"/>
    <property type="match status" value="1"/>
</dbReference>
<dbReference type="GO" id="GO:0005680">
    <property type="term" value="C:anaphase-promoting complex"/>
    <property type="evidence" value="ECO:0007669"/>
    <property type="project" value="TreeGrafter"/>
</dbReference>
<protein>
    <submittedName>
        <fullName evidence="4">Anaphase-promoting complex subunit 2</fullName>
    </submittedName>
</protein>
<dbReference type="SUPFAM" id="SSF75632">
    <property type="entry name" value="Cullin homology domain"/>
    <property type="match status" value="1"/>
</dbReference>
<evidence type="ECO:0000313" key="4">
    <source>
        <dbReference type="EMBL" id="EPY19002.1"/>
    </source>
</evidence>
<dbReference type="GO" id="GO:0070979">
    <property type="term" value="P:protein K11-linked ubiquitination"/>
    <property type="evidence" value="ECO:0007669"/>
    <property type="project" value="TreeGrafter"/>
</dbReference>
<feature type="region of interest" description="Disordered" evidence="2">
    <location>
        <begin position="391"/>
        <end position="460"/>
    </location>
</feature>
<dbReference type="InterPro" id="IPR044554">
    <property type="entry name" value="ANAPC2"/>
</dbReference>
<dbReference type="InterPro" id="IPR036317">
    <property type="entry name" value="Cullin_homology_sf"/>
</dbReference>
<dbReference type="OrthoDB" id="5581181at2759"/>
<evidence type="ECO:0000256" key="2">
    <source>
        <dbReference type="SAM" id="MobiDB-lite"/>
    </source>
</evidence>
<dbReference type="Proteomes" id="UP000015354">
    <property type="component" value="Unassembled WGS sequence"/>
</dbReference>
<dbReference type="Gene3D" id="3.30.230.130">
    <property type="entry name" value="Cullin, Chain C, Domain 2"/>
    <property type="match status" value="1"/>
</dbReference>
<dbReference type="Pfam" id="PF25773">
    <property type="entry name" value="TPR_ANAPC2"/>
    <property type="match status" value="1"/>
</dbReference>
<feature type="domain" description="Cullin family profile" evidence="3">
    <location>
        <begin position="311"/>
        <end position="604"/>
    </location>
</feature>
<dbReference type="InterPro" id="IPR016158">
    <property type="entry name" value="Cullin_homology"/>
</dbReference>
<evidence type="ECO:0000256" key="1">
    <source>
        <dbReference type="PROSITE-ProRule" id="PRU00330"/>
    </source>
</evidence>
<sequence length="682" mass="75726">MIAASESRSSGGVADDEEDVSEEDALAIEIFGNAAQDRVLYRKDPVIHCLHGLNLSRAQEIKRLWLSVLEKSIQDKVNSLEEDYSEPCLKAFIEWEEEVVESFVHTVLREPLPRASGFFRTHRSDAQAESAVIRAEIDRWCTDLKKKLLISFARQRMSKFWDILVEYPDSRAALEDIQQCLQLCPDSGLKGELMDTVRCLLSSRLHKAGTGTEDILAMLIKTIHSLCVLLTKNEQNANIFAVISATLEHLRKRKDGVPAVVQVITQPNSDTTLYADLQATPQRNDPMDDDDFAPDEADTMRASARDRPDVLRVLLTAINAKLLVQEYQQTLAAHLLGKSVHDFDTTPEEEALERLKCVFGEDLLFNCVVMLRDIQMSRRITMQLRDLIKEKALRPPSPTTVGAGGPRAPVRGRETRAELAGRGSVRPAGPPQAPVRFLGGSGGAPSPTKAPEAPGREPGVQKSFFMDAPETSVDVLSMTAWPPKAAPRHLAGETVATPDTYKPHPSLVTYMNEVAEQYHVLKRNQKLSWILGQGRVVLELDQQDPGKQGALVKVEHTVSLFHASLILSIKEAEWACSERVPLRVIAEKLEVPEDMVLQHATRLCPAILDVGDGEVALQKRVASSTRYLFEEAAGEEEEEPPAGLTPEKIKVLTRMITALLKTQKVAKSVKDIHNSMKNVWPV</sequence>
<gene>
    <name evidence="4" type="ORF">STCU_09674</name>
</gene>
<keyword evidence="5" id="KW-1185">Reference proteome</keyword>
<name>S9TLB3_9TRYP</name>
<dbReference type="PANTHER" id="PTHR45957">
    <property type="entry name" value="ANAPHASE-PROMOTING COMPLEX SUBUNIT 2"/>
    <property type="match status" value="1"/>
</dbReference>
<organism evidence="4 5">
    <name type="scientific">Strigomonas culicis</name>
    <dbReference type="NCBI Taxonomy" id="28005"/>
    <lineage>
        <taxon>Eukaryota</taxon>
        <taxon>Discoba</taxon>
        <taxon>Euglenozoa</taxon>
        <taxon>Kinetoplastea</taxon>
        <taxon>Metakinetoplastina</taxon>
        <taxon>Trypanosomatida</taxon>
        <taxon>Trypanosomatidae</taxon>
        <taxon>Strigomonadinae</taxon>
        <taxon>Strigomonas</taxon>
    </lineage>
</organism>
<dbReference type="GO" id="GO:0007091">
    <property type="term" value="P:metaphase/anaphase transition of mitotic cell cycle"/>
    <property type="evidence" value="ECO:0007669"/>
    <property type="project" value="TreeGrafter"/>
</dbReference>
<comment type="caution">
    <text evidence="4">The sequence shown here is derived from an EMBL/GenBank/DDBJ whole genome shotgun (WGS) entry which is preliminary data.</text>
</comment>
<dbReference type="InterPro" id="IPR057975">
    <property type="entry name" value="TPR_ANAPC2"/>
</dbReference>
<comment type="similarity">
    <text evidence="1">Belongs to the cullin family.</text>
</comment>
<dbReference type="AlphaFoldDB" id="S9TLB3"/>
<evidence type="ECO:0000259" key="3">
    <source>
        <dbReference type="PROSITE" id="PS50069"/>
    </source>
</evidence>
<accession>S9TLB3</accession>
<dbReference type="EMBL" id="ATMH01009674">
    <property type="protein sequence ID" value="EPY19002.1"/>
    <property type="molecule type" value="Genomic_DNA"/>
</dbReference>